<accession>D0SRP8</accession>
<gene>
    <name evidence="2" type="ORF">HMPREF0026_03158</name>
</gene>
<organism evidence="2 3">
    <name type="scientific">Acinetobacter junii SH205</name>
    <dbReference type="NCBI Taxonomy" id="575587"/>
    <lineage>
        <taxon>Bacteria</taxon>
        <taxon>Pseudomonadati</taxon>
        <taxon>Pseudomonadota</taxon>
        <taxon>Gammaproteobacteria</taxon>
        <taxon>Moraxellales</taxon>
        <taxon>Moraxellaceae</taxon>
        <taxon>Acinetobacter</taxon>
    </lineage>
</organism>
<reference evidence="3" key="1">
    <citation type="journal article" date="2012" name="PLoS ONE">
        <title>The success of Acinetobacter species; genetic, metabolic and virulence attributes.</title>
        <authorList>
            <person name="Peleg A.Y."/>
            <person name="de Breij A."/>
            <person name="Adams M.D."/>
            <person name="Cerqueira G.M."/>
            <person name="Mocali S."/>
            <person name="Galardini M."/>
            <person name="Nibbering P.H."/>
            <person name="Earl A.M."/>
            <person name="Ward D.V."/>
            <person name="Paterson D.L."/>
            <person name="Seifert H."/>
            <person name="Dijkshoorn L."/>
        </authorList>
    </citation>
    <scope>NUCLEOTIDE SEQUENCE [LARGE SCALE GENOMIC DNA]</scope>
    <source>
        <strain evidence="3">SH205</strain>
    </source>
</reference>
<dbReference type="AlphaFoldDB" id="D0SRP8"/>
<dbReference type="Gene3D" id="3.30.420.10">
    <property type="entry name" value="Ribonuclease H-like superfamily/Ribonuclease H"/>
    <property type="match status" value="1"/>
</dbReference>
<feature type="domain" description="Tc1-like transposase DDE" evidence="1">
    <location>
        <begin position="31"/>
        <end position="166"/>
    </location>
</feature>
<dbReference type="EMBL" id="GG705028">
    <property type="protein sequence ID" value="EEY91382.1"/>
    <property type="molecule type" value="Genomic_DNA"/>
</dbReference>
<dbReference type="InterPro" id="IPR038717">
    <property type="entry name" value="Tc1-like_DDE_dom"/>
</dbReference>
<feature type="non-terminal residue" evidence="2">
    <location>
        <position position="1"/>
    </location>
</feature>
<dbReference type="NCBIfam" id="NF033545">
    <property type="entry name" value="transpos_IS630"/>
    <property type="match status" value="1"/>
</dbReference>
<dbReference type="InterPro" id="IPR036397">
    <property type="entry name" value="RNaseH_sf"/>
</dbReference>
<dbReference type="HOGENOM" id="CLU_056788_15_1_6"/>
<dbReference type="InterPro" id="IPR047655">
    <property type="entry name" value="Transpos_IS630-like"/>
</dbReference>
<sequence length="193" mass="22540">KKRDPIAFEQATQQIEELREQAARGEIILGYVDETGFSSTPDNRYAWTKIGDVHAVDAIRLKRVNVMGCLLSTGKLVTSCLQESVTSTWFYAYLTGIAQQVKQTYNLPLVLIVDNASIHRSKKMADYRELLKTNFSTNLYFIPAYSPELNRIEMVWKQMKYYWRDFQVMTADKIEQWVEKVSNQFGKEYMFTF</sequence>
<dbReference type="GO" id="GO:0003676">
    <property type="term" value="F:nucleic acid binding"/>
    <property type="evidence" value="ECO:0007669"/>
    <property type="project" value="InterPro"/>
</dbReference>
<dbReference type="PANTHER" id="PTHR46564:SF1">
    <property type="entry name" value="TRANSPOSASE"/>
    <property type="match status" value="1"/>
</dbReference>
<evidence type="ECO:0000313" key="2">
    <source>
        <dbReference type="EMBL" id="EEY91382.1"/>
    </source>
</evidence>
<protein>
    <recommendedName>
        <fullName evidence="1">Tc1-like transposase DDE domain-containing protein</fullName>
    </recommendedName>
</protein>
<proteinExistence type="predicted"/>
<evidence type="ECO:0000259" key="1">
    <source>
        <dbReference type="Pfam" id="PF13358"/>
    </source>
</evidence>
<dbReference type="PANTHER" id="PTHR46564">
    <property type="entry name" value="TRANSPOSASE"/>
    <property type="match status" value="1"/>
</dbReference>
<name>D0SRP8_ACIJU</name>
<evidence type="ECO:0000313" key="3">
    <source>
        <dbReference type="Proteomes" id="UP000018442"/>
    </source>
</evidence>
<dbReference type="Pfam" id="PF13358">
    <property type="entry name" value="DDE_3"/>
    <property type="match status" value="1"/>
</dbReference>
<dbReference type="Proteomes" id="UP000018442">
    <property type="component" value="Unassembled WGS sequence"/>
</dbReference>